<dbReference type="OrthoDB" id="6451604at2759"/>
<name>A0A8X6XY09_9ARAC</name>
<protein>
    <submittedName>
        <fullName evidence="1">Uncharacterized protein</fullName>
    </submittedName>
</protein>
<dbReference type="EMBL" id="BMAV01013806">
    <property type="protein sequence ID" value="GFY61722.1"/>
    <property type="molecule type" value="Genomic_DNA"/>
</dbReference>
<evidence type="ECO:0000313" key="2">
    <source>
        <dbReference type="Proteomes" id="UP000886998"/>
    </source>
</evidence>
<gene>
    <name evidence="1" type="ORF">TNIN_226281</name>
</gene>
<proteinExistence type="predicted"/>
<evidence type="ECO:0000313" key="1">
    <source>
        <dbReference type="EMBL" id="GFY61722.1"/>
    </source>
</evidence>
<dbReference type="Proteomes" id="UP000886998">
    <property type="component" value="Unassembled WGS sequence"/>
</dbReference>
<comment type="caution">
    <text evidence="1">The sequence shown here is derived from an EMBL/GenBank/DDBJ whole genome shotgun (WGS) entry which is preliminary data.</text>
</comment>
<organism evidence="1 2">
    <name type="scientific">Trichonephila inaurata madagascariensis</name>
    <dbReference type="NCBI Taxonomy" id="2747483"/>
    <lineage>
        <taxon>Eukaryota</taxon>
        <taxon>Metazoa</taxon>
        <taxon>Ecdysozoa</taxon>
        <taxon>Arthropoda</taxon>
        <taxon>Chelicerata</taxon>
        <taxon>Arachnida</taxon>
        <taxon>Araneae</taxon>
        <taxon>Araneomorphae</taxon>
        <taxon>Entelegynae</taxon>
        <taxon>Araneoidea</taxon>
        <taxon>Nephilidae</taxon>
        <taxon>Trichonephila</taxon>
        <taxon>Trichonephila inaurata</taxon>
    </lineage>
</organism>
<keyword evidence="2" id="KW-1185">Reference proteome</keyword>
<dbReference type="AlphaFoldDB" id="A0A8X6XY09"/>
<reference evidence="1" key="1">
    <citation type="submission" date="2020-08" db="EMBL/GenBank/DDBJ databases">
        <title>Multicomponent nature underlies the extraordinary mechanical properties of spider dragline silk.</title>
        <authorList>
            <person name="Kono N."/>
            <person name="Nakamura H."/>
            <person name="Mori M."/>
            <person name="Yoshida Y."/>
            <person name="Ohtoshi R."/>
            <person name="Malay A.D."/>
            <person name="Moran D.A.P."/>
            <person name="Tomita M."/>
            <person name="Numata K."/>
            <person name="Arakawa K."/>
        </authorList>
    </citation>
    <scope>NUCLEOTIDE SEQUENCE</scope>
</reference>
<accession>A0A8X6XY09</accession>
<sequence>MWFQLALYPDAPLLGVLVGSDNFLYFRIMDLANLLGRKNGSIFAKRYPYDIVFGKDVLPLTQKYPRYTAKAHLSPETQPIVSYYVKVLNWPNDFQTPSILAMPTCKVSEPLN</sequence>